<proteinExistence type="predicted"/>
<dbReference type="RefSeq" id="WP_217867451.1">
    <property type="nucleotide sequence ID" value="NZ_CP077077.1"/>
</dbReference>
<evidence type="ECO:0000313" key="1">
    <source>
        <dbReference type="EMBL" id="QXH56220.1"/>
    </source>
</evidence>
<evidence type="ECO:0000313" key="2">
    <source>
        <dbReference type="Proteomes" id="UP000824010"/>
    </source>
</evidence>
<dbReference type="EMBL" id="CP077077">
    <property type="protein sequence ID" value="QXH56220.1"/>
    <property type="molecule type" value="Genomic_DNA"/>
</dbReference>
<sequence>MISPGTAHSPTYMKNFPDTEQETVRQYILSAATEPRSLYSPEVVKLFQ</sequence>
<organism evidence="1 2">
    <name type="scientific">Pseudomonas maumuensis</name>
    <dbReference type="NCBI Taxonomy" id="2842354"/>
    <lineage>
        <taxon>Bacteria</taxon>
        <taxon>Pseudomonadati</taxon>
        <taxon>Pseudomonadota</taxon>
        <taxon>Gammaproteobacteria</taxon>
        <taxon>Pseudomonadales</taxon>
        <taxon>Pseudomonadaceae</taxon>
        <taxon>Pseudomonas</taxon>
    </lineage>
</organism>
<accession>A0ABX8NJJ5</accession>
<name>A0ABX8NJJ5_9PSED</name>
<reference evidence="1 2" key="1">
    <citation type="journal article" date="2021" name="Microorganisms">
        <title>The Ever-Expanding Pseudomonas Genus: Description of 43 New Species and Partition of the Pseudomonas putida Group.</title>
        <authorList>
            <person name="Girard L."/>
            <person name="Lood C."/>
            <person name="Hofte M."/>
            <person name="Vandamme P."/>
            <person name="Rokni-Zadeh H."/>
            <person name="van Noort V."/>
            <person name="Lavigne R."/>
            <person name="De Mot R."/>
        </authorList>
    </citation>
    <scope>NUCLEOTIDE SEQUENCE [LARGE SCALE GENOMIC DNA]</scope>
    <source>
        <strain evidence="1 2">COW77</strain>
    </source>
</reference>
<gene>
    <name evidence="1" type="ORF">KSS90_23335</name>
</gene>
<dbReference type="Proteomes" id="UP000824010">
    <property type="component" value="Chromosome"/>
</dbReference>
<protein>
    <submittedName>
        <fullName evidence="1">Uncharacterized protein</fullName>
    </submittedName>
</protein>
<keyword evidence="2" id="KW-1185">Reference proteome</keyword>